<reference evidence="2" key="1">
    <citation type="submission" date="2018-06" db="EMBL/GenBank/DDBJ databases">
        <authorList>
            <person name="Zhirakovskaya E."/>
        </authorList>
    </citation>
    <scope>NUCLEOTIDE SEQUENCE</scope>
</reference>
<dbReference type="EMBL" id="UOFU01000088">
    <property type="protein sequence ID" value="VAW96166.1"/>
    <property type="molecule type" value="Genomic_DNA"/>
</dbReference>
<protein>
    <submittedName>
        <fullName evidence="2">FIG016425: Soluble lytic murein transglycosylase and related regulatory proteins (Some contain LysM/invasin domains)</fullName>
    </submittedName>
</protein>
<dbReference type="PANTHER" id="PTHR37423">
    <property type="entry name" value="SOLUBLE LYTIC MUREIN TRANSGLYCOSYLASE-RELATED"/>
    <property type="match status" value="1"/>
</dbReference>
<dbReference type="CDD" id="cd00254">
    <property type="entry name" value="LT-like"/>
    <property type="match status" value="1"/>
</dbReference>
<evidence type="ECO:0000313" key="2">
    <source>
        <dbReference type="EMBL" id="VAW96166.1"/>
    </source>
</evidence>
<feature type="domain" description="Transglycosylase SLT" evidence="1">
    <location>
        <begin position="73"/>
        <end position="167"/>
    </location>
</feature>
<name>A0A3B1ATT6_9ZZZZ</name>
<gene>
    <name evidence="2" type="ORF">MNBD_GAMMA20-1869</name>
</gene>
<dbReference type="Pfam" id="PF01464">
    <property type="entry name" value="SLT"/>
    <property type="match status" value="1"/>
</dbReference>
<accession>A0A3B1ATT6</accession>
<dbReference type="AlphaFoldDB" id="A0A3B1ATT6"/>
<dbReference type="InterPro" id="IPR008258">
    <property type="entry name" value="Transglycosylase_SLT_dom_1"/>
</dbReference>
<dbReference type="PANTHER" id="PTHR37423:SF2">
    <property type="entry name" value="MEMBRANE-BOUND LYTIC MUREIN TRANSGLYCOSYLASE C"/>
    <property type="match status" value="1"/>
</dbReference>
<dbReference type="Gene3D" id="1.10.530.10">
    <property type="match status" value="1"/>
</dbReference>
<dbReference type="InterPro" id="IPR023346">
    <property type="entry name" value="Lysozyme-like_dom_sf"/>
</dbReference>
<evidence type="ECO:0000259" key="1">
    <source>
        <dbReference type="Pfam" id="PF01464"/>
    </source>
</evidence>
<sequence length="185" mass="21000">MALALLLALPASSLAATQERPDDSLRAHLTKAISESDSFEDRFAAEVWLLDMSNRLKSRVPNDAERLNLLKNIHYEASKADLAPELVLAVINVESNFNPWAISSAGAQGLMQIMPFWLKEIPEAGDNLFDMRTNLRFGCTILKHYLDREKGDFTRALARYNGSLGKTWYPNLVFTALRKRWYKAR</sequence>
<dbReference type="SUPFAM" id="SSF53955">
    <property type="entry name" value="Lysozyme-like"/>
    <property type="match status" value="1"/>
</dbReference>
<organism evidence="2">
    <name type="scientific">hydrothermal vent metagenome</name>
    <dbReference type="NCBI Taxonomy" id="652676"/>
    <lineage>
        <taxon>unclassified sequences</taxon>
        <taxon>metagenomes</taxon>
        <taxon>ecological metagenomes</taxon>
    </lineage>
</organism>
<proteinExistence type="predicted"/>